<dbReference type="EMBL" id="MEHA01000010">
    <property type="protein sequence ID" value="ODR50633.1"/>
    <property type="molecule type" value="Genomic_DNA"/>
</dbReference>
<evidence type="ECO:0000313" key="3">
    <source>
        <dbReference type="EMBL" id="ODR50633.1"/>
    </source>
</evidence>
<sequence length="574" mass="63019">MKKNYLKRVMAAALAGVMAMGVFGCGSASATDTTAESGTIAGTESGAQTASMGEAEVYWFSDVTGWGPNGWEKGVTTSPFLDAVKAETGVTFTIEQPPTDADTKLGLMIASNDLPDLISITDADTIKQLIQSGKVWSMEEFLQTYDPESHLLTDFPDDIKKAVNFKFGGWYSVPSHMNSNDNRKVNPPSSQVYVDNVTKGHNSAIMFNKTIMDELGITQEDVQTEEGFYKACELVKNSGYMIDGQSVFPVMLHADKWINSSLDGIIAETFGVAPVDADGNYRHKEMNPGYKRALKFVNNLIQNGYLDINSLTLDEAALKTYIESGRVFCWIGNPAQSSKKETVPFVSFGPILADNGARPIVPISLQAGSGWIQTFVSKDCEHPEQIAKMLSFATSREGMFLNEYGVEGVDYTLDENGIAARTEDGNKKFETDYKKNIALWPFANTDFAWSTQAPPAEGTDGAVFNQVSTAIGKYEDTYIFDSDLLSFQDGNVIEPSSDLGIKVSQVKSYLESQKAKIVSASSDEQFEKEYKSMLETLEGYSIADIDAEYNKTLQQNYEAYGEKIENVNAGIYEN</sequence>
<gene>
    <name evidence="3" type="ORF">BEI59_14750</name>
    <name evidence="4" type="ORF">BEI63_00260</name>
</gene>
<organism evidence="3 5">
    <name type="scientific">Eisenbergiella tayi</name>
    <dbReference type="NCBI Taxonomy" id="1432052"/>
    <lineage>
        <taxon>Bacteria</taxon>
        <taxon>Bacillati</taxon>
        <taxon>Bacillota</taxon>
        <taxon>Clostridia</taxon>
        <taxon>Lachnospirales</taxon>
        <taxon>Lachnospiraceae</taxon>
        <taxon>Eisenbergiella</taxon>
    </lineage>
</organism>
<evidence type="ECO:0000313" key="4">
    <source>
        <dbReference type="EMBL" id="ODR61814.1"/>
    </source>
</evidence>
<evidence type="ECO:0008006" key="7">
    <source>
        <dbReference type="Google" id="ProtNLM"/>
    </source>
</evidence>
<evidence type="ECO:0000313" key="6">
    <source>
        <dbReference type="Proteomes" id="UP000094869"/>
    </source>
</evidence>
<dbReference type="Gene3D" id="3.40.190.10">
    <property type="entry name" value="Periplasmic binding protein-like II"/>
    <property type="match status" value="2"/>
</dbReference>
<reference evidence="4 6" key="1">
    <citation type="submission" date="2016-08" db="EMBL/GenBank/DDBJ databases">
        <title>Characterization of Isolates of Eisenbergiella tayi Derived from Blood Cultures, Using Whole Genome Sequencing.</title>
        <authorList>
            <person name="Bernier A.-M."/>
            <person name="Burdz T."/>
            <person name="Wiebe D."/>
            <person name="Bernard K."/>
        </authorList>
    </citation>
    <scope>NUCLEOTIDE SEQUENCE [LARGE SCALE GENOMIC DNA]</scope>
    <source>
        <strain evidence="4 6">NML120146</strain>
    </source>
</reference>
<keyword evidence="6" id="KW-1185">Reference proteome</keyword>
<proteinExistence type="predicted"/>
<evidence type="ECO:0000313" key="5">
    <source>
        <dbReference type="Proteomes" id="UP000094271"/>
    </source>
</evidence>
<evidence type="ECO:0000256" key="2">
    <source>
        <dbReference type="SAM" id="SignalP"/>
    </source>
</evidence>
<dbReference type="OrthoDB" id="9787283at2"/>
<name>A0A1E3UGY1_9FIRM</name>
<dbReference type="EMBL" id="MEHD01000005">
    <property type="protein sequence ID" value="ODR61814.1"/>
    <property type="molecule type" value="Genomic_DNA"/>
</dbReference>
<feature type="chain" id="PRO_5009137321" description="Bacterial extracellular solute-binding protein" evidence="2">
    <location>
        <begin position="31"/>
        <end position="574"/>
    </location>
</feature>
<dbReference type="PANTHER" id="PTHR43649">
    <property type="entry name" value="ARABINOSE-BINDING PROTEIN-RELATED"/>
    <property type="match status" value="1"/>
</dbReference>
<reference evidence="3 5" key="2">
    <citation type="submission" date="2016-08" db="EMBL/GenBank/DDBJ databases">
        <authorList>
            <person name="Seilhamer J.J."/>
        </authorList>
    </citation>
    <scope>NUCLEOTIDE SEQUENCE [LARGE SCALE GENOMIC DNA]</scope>
    <source>
        <strain evidence="3 5">NML150140-1</strain>
    </source>
</reference>
<dbReference type="SUPFAM" id="SSF53850">
    <property type="entry name" value="Periplasmic binding protein-like II"/>
    <property type="match status" value="1"/>
</dbReference>
<dbReference type="AlphaFoldDB" id="A0A1E3UGY1"/>
<keyword evidence="1 2" id="KW-0732">Signal</keyword>
<evidence type="ECO:0000256" key="1">
    <source>
        <dbReference type="ARBA" id="ARBA00022729"/>
    </source>
</evidence>
<dbReference type="Proteomes" id="UP000094869">
    <property type="component" value="Unassembled WGS sequence"/>
</dbReference>
<dbReference type="Proteomes" id="UP000094271">
    <property type="component" value="Unassembled WGS sequence"/>
</dbReference>
<protein>
    <recommendedName>
        <fullName evidence="7">Bacterial extracellular solute-binding protein</fullName>
    </recommendedName>
</protein>
<comment type="caution">
    <text evidence="3">The sequence shown here is derived from an EMBL/GenBank/DDBJ whole genome shotgun (WGS) entry which is preliminary data.</text>
</comment>
<dbReference type="RefSeq" id="WP_069411100.1">
    <property type="nucleotide sequence ID" value="NZ_DBFYTW010000266.1"/>
</dbReference>
<dbReference type="PANTHER" id="PTHR43649:SF33">
    <property type="entry name" value="POLYGALACTURONAN_RHAMNOGALACTURONAN-BINDING PROTEIN YTCQ"/>
    <property type="match status" value="1"/>
</dbReference>
<dbReference type="PROSITE" id="PS51257">
    <property type="entry name" value="PROKAR_LIPOPROTEIN"/>
    <property type="match status" value="1"/>
</dbReference>
<accession>A0A1E3UGY1</accession>
<dbReference type="InterPro" id="IPR050490">
    <property type="entry name" value="Bact_solute-bd_prot1"/>
</dbReference>
<feature type="signal peptide" evidence="2">
    <location>
        <begin position="1"/>
        <end position="30"/>
    </location>
</feature>